<dbReference type="VEuPathDB" id="ToxoDB:TGVEG_290340"/>
<dbReference type="GO" id="GO:0019135">
    <property type="term" value="F:deoxyhypusine monooxygenase activity"/>
    <property type="evidence" value="ECO:0007669"/>
    <property type="project" value="UniProtKB-EC"/>
</dbReference>
<dbReference type="InterPro" id="IPR011989">
    <property type="entry name" value="ARM-like"/>
</dbReference>
<proteinExistence type="predicted"/>
<dbReference type="eggNOG" id="KOG0567">
    <property type="taxonomic scope" value="Eukaryota"/>
</dbReference>
<organism evidence="2 3">
    <name type="scientific">Toxoplasma gondii (strain ATCC 50861 / VEG)</name>
    <dbReference type="NCBI Taxonomy" id="432359"/>
    <lineage>
        <taxon>Eukaryota</taxon>
        <taxon>Sar</taxon>
        <taxon>Alveolata</taxon>
        <taxon>Apicomplexa</taxon>
        <taxon>Conoidasida</taxon>
        <taxon>Coccidia</taxon>
        <taxon>Eucoccidiorida</taxon>
        <taxon>Eimeriorina</taxon>
        <taxon>Sarcocystidae</taxon>
        <taxon>Toxoplasma</taxon>
    </lineage>
</organism>
<dbReference type="OMA" id="LQEPCSI"/>
<dbReference type="EMBL" id="AAYL02000086">
    <property type="protein sequence ID" value="ESS33948.1"/>
    <property type="molecule type" value="Genomic_DNA"/>
</dbReference>
<dbReference type="SMART" id="SM00567">
    <property type="entry name" value="EZ_HEAT"/>
    <property type="match status" value="6"/>
</dbReference>
<feature type="region of interest" description="Disordered" evidence="1">
    <location>
        <begin position="306"/>
        <end position="330"/>
    </location>
</feature>
<dbReference type="InterPro" id="IPR004155">
    <property type="entry name" value="PBS_lyase_HEAT"/>
</dbReference>
<evidence type="ECO:0000313" key="3">
    <source>
        <dbReference type="Proteomes" id="UP000002226"/>
    </source>
</evidence>
<protein>
    <submittedName>
        <fullName evidence="2">HEAT repeat-containing protein</fullName>
        <ecNumber evidence="2">1.14.99.29</ecNumber>
    </submittedName>
</protein>
<dbReference type="PaxDb" id="5811-TGME49_090340"/>
<dbReference type="SUPFAM" id="SSF48371">
    <property type="entry name" value="ARM repeat"/>
    <property type="match status" value="1"/>
</dbReference>
<dbReference type="OrthoDB" id="421002at2759"/>
<dbReference type="STRING" id="432359.A0A125YSE0"/>
<gene>
    <name evidence="2" type="ORF">TGVEG_290340</name>
</gene>
<dbReference type="Proteomes" id="UP000002226">
    <property type="component" value="Unassembled WGS sequence"/>
</dbReference>
<keyword evidence="3" id="KW-1185">Reference proteome</keyword>
<keyword evidence="2" id="KW-0560">Oxidoreductase</keyword>
<dbReference type="PANTHER" id="PTHR12697">
    <property type="entry name" value="PBS LYASE HEAT-LIKE PROTEIN"/>
    <property type="match status" value="1"/>
</dbReference>
<dbReference type="PANTHER" id="PTHR12697:SF5">
    <property type="entry name" value="DEOXYHYPUSINE HYDROXYLASE"/>
    <property type="match status" value="1"/>
</dbReference>
<accession>A0A125YSE0</accession>
<reference evidence="2" key="1">
    <citation type="submission" date="2007-03" db="EMBL/GenBank/DDBJ databases">
        <authorList>
            <person name="Paulsen I."/>
        </authorList>
    </citation>
    <scope>NUCLEOTIDE SEQUENCE</scope>
    <source>
        <strain evidence="2">VEG</strain>
    </source>
</reference>
<evidence type="ECO:0000313" key="2">
    <source>
        <dbReference type="EMBL" id="ESS33948.1"/>
    </source>
</evidence>
<dbReference type="InterPro" id="IPR016024">
    <property type="entry name" value="ARM-type_fold"/>
</dbReference>
<sequence length="442" mass="47960">MVYLHLDFQRKRIDLAYKALKMCKCDEASVDREAPEEEQGMDAENHFNLPTMAELEAAMCSPETSIVRKMAHLFSIKKHGGAGAMNLILESLNHDEGSILFRHEATYVLGQLGCQDAGEPLLKILKDTSENEMVRHEAAEALSALGYESSLPVLQDVAADPSAPLTVRQTCELSIHSLLSKIQGKAPAGDGAASAPAPASVDATDQPWWLREDNAYRDRQFNTVDPSEPYPNCTPADVPWLSAQLLNDEESLWNRYRAMTTLRNLNSPKATAMLALVLSRDSSSAILRHEIAFVLGQLRIPSASAGDAAVQGDAPAPAPEHDGAANAPPQYRETPEFLKEQLKVEHSEATAARATFAALAQCLENAREHPMARHEAALALGSLGASAGAAETRWEDGATSVQDTVIRLLQTYANDPDRVVRESCLVGLDSMQEELGLELGVC</sequence>
<comment type="caution">
    <text evidence="2">The sequence shown here is derived from an EMBL/GenBank/DDBJ whole genome shotgun (WGS) entry which is preliminary data.</text>
</comment>
<dbReference type="EC" id="1.14.99.29" evidence="2"/>
<name>A0A125YSE0_TOXGV</name>
<dbReference type="Pfam" id="PF13646">
    <property type="entry name" value="HEAT_2"/>
    <property type="match status" value="1"/>
</dbReference>
<evidence type="ECO:0000256" key="1">
    <source>
        <dbReference type="SAM" id="MobiDB-lite"/>
    </source>
</evidence>
<dbReference type="AlphaFoldDB" id="A0A125YSE0"/>
<dbReference type="Gene3D" id="1.25.10.10">
    <property type="entry name" value="Leucine-rich Repeat Variant"/>
    <property type="match status" value="2"/>
</dbReference>